<protein>
    <submittedName>
        <fullName evidence="3">Serine/threonine protein phosphatase</fullName>
    </submittedName>
</protein>
<dbReference type="Pfam" id="PF00149">
    <property type="entry name" value="Metallophos"/>
    <property type="match status" value="1"/>
</dbReference>
<dbReference type="AlphaFoldDB" id="A0A511KE87"/>
<evidence type="ECO:0000259" key="2">
    <source>
        <dbReference type="Pfam" id="PF00149"/>
    </source>
</evidence>
<dbReference type="GO" id="GO:0016787">
    <property type="term" value="F:hydrolase activity"/>
    <property type="evidence" value="ECO:0007669"/>
    <property type="project" value="InterPro"/>
</dbReference>
<feature type="signal peptide" evidence="1">
    <location>
        <begin position="1"/>
        <end position="25"/>
    </location>
</feature>
<evidence type="ECO:0000256" key="1">
    <source>
        <dbReference type="SAM" id="SignalP"/>
    </source>
</evidence>
<accession>A0A511KE87</accession>
<dbReference type="InterPro" id="IPR004843">
    <property type="entry name" value="Calcineurin-like_PHP"/>
</dbReference>
<evidence type="ECO:0000313" key="4">
    <source>
        <dbReference type="Proteomes" id="UP000321518"/>
    </source>
</evidence>
<reference evidence="3 4" key="1">
    <citation type="submission" date="2019-07" db="EMBL/GenBank/DDBJ databases">
        <title>Rhodotorula toruloides NBRC10032 genome sequencing.</title>
        <authorList>
            <person name="Shida Y."/>
            <person name="Takaku H."/>
            <person name="Ogasawara W."/>
            <person name="Mori K."/>
        </authorList>
    </citation>
    <scope>NUCLEOTIDE SEQUENCE [LARGE SCALE GENOMIC DNA]</scope>
    <source>
        <strain evidence="3 4">NBRC10032</strain>
    </source>
</reference>
<dbReference type="Proteomes" id="UP000321518">
    <property type="component" value="Unassembled WGS sequence"/>
</dbReference>
<name>A0A511KE87_RHOTO</name>
<dbReference type="PANTHER" id="PTHR46546:SF4">
    <property type="entry name" value="SHEWANELLA-LIKE PROTEIN PHOSPHATASE 1"/>
    <property type="match status" value="1"/>
</dbReference>
<feature type="chain" id="PRO_5022074238" evidence="1">
    <location>
        <begin position="26"/>
        <end position="455"/>
    </location>
</feature>
<sequence length="455" mass="49981">MVPLSSNRSLLLLTFALFGALLYLARSPSSDVPHKAHRVLAKPRPIRQNGLVNQEDRTEALAELEGGQGRRILRQRIVAMGDIHGDLPAATKILRRAEVIDLKGQWTGGDTILVQTGDIVDRGPDTIVLYRFLQSLRPQAERAGGAVASLLGNHEMMNCLGDYRYVTKEDIASFGGERNRRDAFLHGWIGQEFRANYSIMARVPYLIEDYPTSLDAPVLPATPSGASDRRFIADPTFAAGSSPASDPLRRSAISFVHGGITPEYLASLSSDSPISDINRIGHSILQSLLSVPGGVPLGLPRTASPEQKEFWSERGPMWNRDWALEEEDEICERVEKALEMLNVRRMVMGHTPQFEGILSRCDGKILLIDTGISRAYGGAHSSLSLTYTLTPASALTVSDALSLGLVDLQDADPETTLKSDEMSRTWVEKEVVEALYTAGRATEVLDERERVVKIP</sequence>
<dbReference type="Gene3D" id="3.60.21.10">
    <property type="match status" value="1"/>
</dbReference>
<dbReference type="SUPFAM" id="SSF56300">
    <property type="entry name" value="Metallo-dependent phosphatases"/>
    <property type="match status" value="1"/>
</dbReference>
<evidence type="ECO:0000313" key="3">
    <source>
        <dbReference type="EMBL" id="GEM08681.1"/>
    </source>
</evidence>
<keyword evidence="1" id="KW-0732">Signal</keyword>
<dbReference type="EMBL" id="BJWK01000006">
    <property type="protein sequence ID" value="GEM08681.1"/>
    <property type="molecule type" value="Genomic_DNA"/>
</dbReference>
<organism evidence="3 4">
    <name type="scientific">Rhodotorula toruloides</name>
    <name type="common">Yeast</name>
    <name type="synonym">Rhodosporidium toruloides</name>
    <dbReference type="NCBI Taxonomy" id="5286"/>
    <lineage>
        <taxon>Eukaryota</taxon>
        <taxon>Fungi</taxon>
        <taxon>Dikarya</taxon>
        <taxon>Basidiomycota</taxon>
        <taxon>Pucciniomycotina</taxon>
        <taxon>Microbotryomycetes</taxon>
        <taxon>Sporidiobolales</taxon>
        <taxon>Sporidiobolaceae</taxon>
        <taxon>Rhodotorula</taxon>
    </lineage>
</organism>
<feature type="domain" description="Calcineurin-like phosphoesterase" evidence="2">
    <location>
        <begin position="76"/>
        <end position="270"/>
    </location>
</feature>
<dbReference type="OrthoDB" id="5976022at2759"/>
<dbReference type="InterPro" id="IPR029052">
    <property type="entry name" value="Metallo-depent_PP-like"/>
</dbReference>
<gene>
    <name evidence="3" type="ORF">Rt10032_c06g2698</name>
</gene>
<comment type="caution">
    <text evidence="3">The sequence shown here is derived from an EMBL/GenBank/DDBJ whole genome shotgun (WGS) entry which is preliminary data.</text>
</comment>
<dbReference type="PANTHER" id="PTHR46546">
    <property type="entry name" value="SHEWANELLA-LIKE PROTEIN PHOSPHATASE 1"/>
    <property type="match status" value="1"/>
</dbReference>
<proteinExistence type="predicted"/>